<evidence type="ECO:0000313" key="2">
    <source>
        <dbReference type="Proteomes" id="UP001204068"/>
    </source>
</evidence>
<dbReference type="PIRSF" id="PIRSF024865">
    <property type="entry name" value="UCP024865"/>
    <property type="match status" value="1"/>
</dbReference>
<dbReference type="RefSeq" id="WP_239771883.1">
    <property type="nucleotide sequence ID" value="NZ_JANILD010000010.1"/>
</dbReference>
<reference evidence="1" key="1">
    <citation type="submission" date="2022-07" db="EMBL/GenBank/DDBJ databases">
        <title>Bacterial species isolated from the porcine tonsil microbiota.</title>
        <authorList>
            <person name="Oliveira I.M.F."/>
        </authorList>
    </citation>
    <scope>NUCLEOTIDE SEQUENCE</scope>
    <source>
        <strain evidence="1">8QC2O2</strain>
    </source>
</reference>
<dbReference type="AlphaFoldDB" id="A0AAW5LRE6"/>
<sequence>MSEFNPITTLNINGKEYEAKATFFFDKVAKKFSTEETDENGKKVKTPGFNVIYGGILERETESIADFWECATAYVSEKPSRHDIEVAIMNEVEKTDDTLNLLQGALQVMNESGFFKQKSRLYWSQMQKAPKMAKEDEKETTKAGIEFMKENYKEIMGVNPY</sequence>
<evidence type="ECO:0000313" key="1">
    <source>
        <dbReference type="EMBL" id="MCQ9305009.1"/>
    </source>
</evidence>
<protein>
    <submittedName>
        <fullName evidence="1">Tail assembly chaperone</fullName>
    </submittedName>
</protein>
<dbReference type="EMBL" id="JANILD010000010">
    <property type="protein sequence ID" value="MCQ9305009.1"/>
    <property type="molecule type" value="Genomic_DNA"/>
</dbReference>
<proteinExistence type="predicted"/>
<comment type="caution">
    <text evidence="1">The sequence shown here is derived from an EMBL/GenBank/DDBJ whole genome shotgun (WGS) entry which is preliminary data.</text>
</comment>
<accession>A0AAW5LRE6</accession>
<dbReference type="Proteomes" id="UP001204068">
    <property type="component" value="Unassembled WGS sequence"/>
</dbReference>
<dbReference type="Pfam" id="PF12363">
    <property type="entry name" value="Phage_TAC_12"/>
    <property type="match status" value="1"/>
</dbReference>
<dbReference type="InterPro" id="IPR024410">
    <property type="entry name" value="Phage_TAC_12"/>
</dbReference>
<name>A0AAW5LRE6_MAMSC</name>
<gene>
    <name evidence="1" type="ORF">NQ032_15470</name>
</gene>
<organism evidence="1 2">
    <name type="scientific">Mammaliicoccus sciuri</name>
    <name type="common">Staphylococcus sciuri</name>
    <dbReference type="NCBI Taxonomy" id="1296"/>
    <lineage>
        <taxon>Bacteria</taxon>
        <taxon>Bacillati</taxon>
        <taxon>Bacillota</taxon>
        <taxon>Bacilli</taxon>
        <taxon>Bacillales</taxon>
        <taxon>Staphylococcaceae</taxon>
        <taxon>Mammaliicoccus</taxon>
    </lineage>
</organism>